<reference evidence="4" key="1">
    <citation type="submission" date="2020-10" db="EMBL/GenBank/DDBJ databases">
        <title>Taxonomic study of unclassified bacteria belonging to the class Ktedonobacteria.</title>
        <authorList>
            <person name="Yabe S."/>
            <person name="Wang C.M."/>
            <person name="Zheng Y."/>
            <person name="Sakai Y."/>
            <person name="Cavaletti L."/>
            <person name="Monciardini P."/>
            <person name="Donadio S."/>
        </authorList>
    </citation>
    <scope>NUCLEOTIDE SEQUENCE</scope>
    <source>
        <strain evidence="4">SOSP1-1</strain>
    </source>
</reference>
<dbReference type="EMBL" id="BNJF01000007">
    <property type="protein sequence ID" value="GHO50052.1"/>
    <property type="molecule type" value="Genomic_DNA"/>
</dbReference>
<evidence type="ECO:0000313" key="4">
    <source>
        <dbReference type="EMBL" id="GHO50052.1"/>
    </source>
</evidence>
<dbReference type="RefSeq" id="WP_220199119.1">
    <property type="nucleotide sequence ID" value="NZ_BNJF01000007.1"/>
</dbReference>
<dbReference type="Proteomes" id="UP000612362">
    <property type="component" value="Unassembled WGS sequence"/>
</dbReference>
<dbReference type="Pfam" id="PF00702">
    <property type="entry name" value="Hydrolase"/>
    <property type="match status" value="1"/>
</dbReference>
<dbReference type="Gene3D" id="3.40.50.1000">
    <property type="entry name" value="HAD superfamily/HAD-like"/>
    <property type="match status" value="1"/>
</dbReference>
<dbReference type="SFLD" id="SFLDG01129">
    <property type="entry name" value="C1.5:_HAD__Beta-PGM__Phosphata"/>
    <property type="match status" value="1"/>
</dbReference>
<keyword evidence="3" id="KW-0170">Cobalt</keyword>
<dbReference type="GO" id="GO:0036424">
    <property type="term" value="F:L-phosphoserine phosphatase activity"/>
    <property type="evidence" value="ECO:0007669"/>
    <property type="project" value="UniProtKB-UniRule"/>
</dbReference>
<gene>
    <name evidence="4" type="primary">ysaA</name>
    <name evidence="4" type="ORF">KSX_82150</name>
</gene>
<keyword evidence="5" id="KW-1185">Reference proteome</keyword>
<dbReference type="InterPro" id="IPR023214">
    <property type="entry name" value="HAD_sf"/>
</dbReference>
<keyword evidence="2 3" id="KW-0460">Magnesium</keyword>
<dbReference type="Gene3D" id="1.20.120.710">
    <property type="entry name" value="Haloacid dehalogenase hydrolase-like domain"/>
    <property type="match status" value="1"/>
</dbReference>
<dbReference type="PANTHER" id="PTHR46470:SF3">
    <property type="entry name" value="N-ACYLNEURAMINATE-9-PHOSPHATASE"/>
    <property type="match status" value="1"/>
</dbReference>
<comment type="function">
    <text evidence="3">Catalyzes the last step of the phosphorylated serine biosynthetic pathway, i.e. dephosphorylation of O-phospho-L-serine to form L-serine.</text>
</comment>
<organism evidence="4 5">
    <name type="scientific">Ktedonospora formicarum</name>
    <dbReference type="NCBI Taxonomy" id="2778364"/>
    <lineage>
        <taxon>Bacteria</taxon>
        <taxon>Bacillati</taxon>
        <taxon>Chloroflexota</taxon>
        <taxon>Ktedonobacteria</taxon>
        <taxon>Ktedonobacterales</taxon>
        <taxon>Ktedonobacteraceae</taxon>
        <taxon>Ktedonospora</taxon>
    </lineage>
</organism>
<comment type="pathway">
    <text evidence="3">Amino-acid biosynthesis; L-serine biosynthesis; L-serine from 3-phospho-D-glycerate: step 3/3.</text>
</comment>
<accession>A0A8J3MV89</accession>
<proteinExistence type="inferred from homology"/>
<comment type="cofactor">
    <cofactor evidence="3">
        <name>Mg(2+)</name>
        <dbReference type="ChEBI" id="CHEBI:18420"/>
    </cofactor>
    <cofactor evidence="3">
        <name>Co(2+)</name>
        <dbReference type="ChEBI" id="CHEBI:48828"/>
    </cofactor>
</comment>
<comment type="catalytic activity">
    <reaction evidence="3">
        <text>O-phospho-L-serine + H2O = L-serine + phosphate</text>
        <dbReference type="Rhea" id="RHEA:21208"/>
        <dbReference type="ChEBI" id="CHEBI:15377"/>
        <dbReference type="ChEBI" id="CHEBI:33384"/>
        <dbReference type="ChEBI" id="CHEBI:43474"/>
        <dbReference type="ChEBI" id="CHEBI:57524"/>
        <dbReference type="EC" id="3.1.3.3"/>
    </reaction>
</comment>
<sequence>MQIKTIIFDLDETLIEDRDATHSAFENACAFAYEYAQVDCERLKGSAYRHARRLWAEAPTYDYCREIGISASEGMWGRFEGDGSDLQALYEWAPVYQERLWEYALAEQGIEDESLVKQLAAIFRKERRRSYRVFADVEVALSRLKQQYTLALLTNGAPDLQREKIRASGLESYFDAIVVSGEFGIGKPRPEVFSHVLEQVQGVPDETIMVGDSLPRDIVGAYRSGMRGIWLNRFGDDCIDACRPMIGAQICLLDELDAVISA</sequence>
<dbReference type="HAMAP" id="MF_02240">
    <property type="entry name" value="PSP"/>
    <property type="match status" value="1"/>
</dbReference>
<evidence type="ECO:0000256" key="1">
    <source>
        <dbReference type="ARBA" id="ARBA00022801"/>
    </source>
</evidence>
<dbReference type="GO" id="GO:0006564">
    <property type="term" value="P:L-serine biosynthetic process"/>
    <property type="evidence" value="ECO:0007669"/>
    <property type="project" value="UniProtKB-UniRule"/>
</dbReference>
<evidence type="ECO:0000256" key="2">
    <source>
        <dbReference type="ARBA" id="ARBA00022842"/>
    </source>
</evidence>
<keyword evidence="1 3" id="KW-0378">Hydrolase</keyword>
<name>A0A8J3MV89_9CHLR</name>
<dbReference type="InterPro" id="IPR044266">
    <property type="entry name" value="PSP_YsaA"/>
</dbReference>
<evidence type="ECO:0000313" key="5">
    <source>
        <dbReference type="Proteomes" id="UP000612362"/>
    </source>
</evidence>
<evidence type="ECO:0000256" key="3">
    <source>
        <dbReference type="HAMAP-Rule" id="MF_02240"/>
    </source>
</evidence>
<keyword evidence="3" id="KW-0028">Amino-acid biosynthesis</keyword>
<dbReference type="AlphaFoldDB" id="A0A8J3MV89"/>
<protein>
    <recommendedName>
        <fullName evidence="3">Phosphoserine phosphatase</fullName>
        <shortName evidence="3">PSP</shortName>
        <ecNumber evidence="3">3.1.3.3</ecNumber>
    </recommendedName>
</protein>
<dbReference type="InterPro" id="IPR006439">
    <property type="entry name" value="HAD-SF_hydro_IA"/>
</dbReference>
<dbReference type="EC" id="3.1.3.3" evidence="3"/>
<dbReference type="NCBIfam" id="TIGR01549">
    <property type="entry name" value="HAD-SF-IA-v1"/>
    <property type="match status" value="1"/>
</dbReference>
<dbReference type="InterPro" id="IPR051400">
    <property type="entry name" value="HAD-like_hydrolase"/>
</dbReference>
<comment type="caution">
    <text evidence="4">The sequence shown here is derived from an EMBL/GenBank/DDBJ whole genome shotgun (WGS) entry which is preliminary data.</text>
</comment>
<comment type="catalytic activity">
    <reaction evidence="3">
        <text>O-phospho-D-serine + H2O = D-serine + phosphate</text>
        <dbReference type="Rhea" id="RHEA:24873"/>
        <dbReference type="ChEBI" id="CHEBI:15377"/>
        <dbReference type="ChEBI" id="CHEBI:35247"/>
        <dbReference type="ChEBI" id="CHEBI:43474"/>
        <dbReference type="ChEBI" id="CHEBI:58680"/>
        <dbReference type="EC" id="3.1.3.3"/>
    </reaction>
</comment>
<dbReference type="SFLD" id="SFLDS00003">
    <property type="entry name" value="Haloacid_Dehalogenase"/>
    <property type="match status" value="1"/>
</dbReference>
<dbReference type="InterPro" id="IPR036412">
    <property type="entry name" value="HAD-like_sf"/>
</dbReference>
<comment type="similarity">
    <text evidence="3">Belongs to the HAD-like hydrolase superfamily.</text>
</comment>
<keyword evidence="3" id="KW-0718">Serine biosynthesis</keyword>
<dbReference type="PANTHER" id="PTHR46470">
    <property type="entry name" value="N-ACYLNEURAMINATE-9-PHOSPHATASE"/>
    <property type="match status" value="1"/>
</dbReference>
<dbReference type="SUPFAM" id="SSF56784">
    <property type="entry name" value="HAD-like"/>
    <property type="match status" value="1"/>
</dbReference>